<accession>M5C3L6</accession>
<gene>
    <name evidence="5" type="ORF">BN14_08107</name>
</gene>
<reference evidence="5 6" key="1">
    <citation type="journal article" date="2013" name="J. Biotechnol.">
        <title>Establishment and interpretation of the genome sequence of the phytopathogenic fungus Rhizoctonia solani AG1-IB isolate 7/3/14.</title>
        <authorList>
            <person name="Wibberg D.W."/>
            <person name="Jelonek L.J."/>
            <person name="Rupp O.R."/>
            <person name="Hennig M.H."/>
            <person name="Eikmeyer F.E."/>
            <person name="Goesmann A.G."/>
            <person name="Hartmann A.H."/>
            <person name="Borriss R.B."/>
            <person name="Grosch R.G."/>
            <person name="Puehler A.P."/>
            <person name="Schlueter A.S."/>
        </authorList>
    </citation>
    <scope>NUCLEOTIDE SEQUENCE [LARGE SCALE GENOMIC DNA]</scope>
    <source>
        <strain evidence="6">AG1-IB / isolate 7/3/14</strain>
    </source>
</reference>
<dbReference type="EMBL" id="CAOJ01012463">
    <property type="protein sequence ID" value="CCO34016.1"/>
    <property type="molecule type" value="Genomic_DNA"/>
</dbReference>
<sequence>MEVSYWDNLNAFLAKALREPTRQLEQELYYKLEDAKPRFLALLDVPPRNSGEEAELKTGKATISGVQKTYNNDFVQVALFLAQQLDCSERHVAGILDHVLSDDPVESALRAVQQFYENRQNVLSTLQLILDSAMGMNIVEPSMRTRLVDYVIGLASSGTLAEKILKQIDTSGALMQKQISNQRNAGSTTAIGTGFSSDLYAQVVSALQSERQQLGSLLFVLAGSGELRGSEIAKMVSWISTVSPDEPIMVYVLAACLATLDASSQVASETSFVGLMKNELAKTTWKIPETKAILTVKWCLFLIEASNGDGRTTDVYSESDIEKLVTDSVRADAFRYLSILLHTSRPLEAVSQDTLELEYDPLPPSAPVDGLFYKYLLKQVEIFLIAFVTSLSPVLRRMRHADEDTTSLAASRSQAPQTNTHPSRLADFFTLIAIVYSDQSADEGLKWWDDRLYSFLRWSAETRVPSLLKPLYNMFGSLARGQSCATYAYNFFSTNGGQRAGTTGCEP</sequence>
<protein>
    <submittedName>
        <fullName evidence="5">Uncharacterized protein</fullName>
    </submittedName>
</protein>
<organism evidence="5 6">
    <name type="scientific">Thanatephorus cucumeris (strain AG1-IB / isolate 7/3/14)</name>
    <name type="common">Lettuce bottom rot fungus</name>
    <name type="synonym">Rhizoctonia solani</name>
    <dbReference type="NCBI Taxonomy" id="1108050"/>
    <lineage>
        <taxon>Eukaryota</taxon>
        <taxon>Fungi</taxon>
        <taxon>Dikarya</taxon>
        <taxon>Basidiomycota</taxon>
        <taxon>Agaricomycotina</taxon>
        <taxon>Agaricomycetes</taxon>
        <taxon>Cantharellales</taxon>
        <taxon>Ceratobasidiaceae</taxon>
        <taxon>Rhizoctonia</taxon>
        <taxon>Rhizoctonia solani AG-1</taxon>
    </lineage>
</organism>
<dbReference type="AlphaFoldDB" id="M5C3L6"/>
<dbReference type="PANTHER" id="PTHR31344">
    <property type="entry name" value="NUCLEAR PORE COMPLEX PROTEIN NUP205"/>
    <property type="match status" value="1"/>
</dbReference>
<keyword evidence="3" id="KW-0813">Transport</keyword>
<evidence type="ECO:0000313" key="6">
    <source>
        <dbReference type="Proteomes" id="UP000012065"/>
    </source>
</evidence>
<evidence type="ECO:0000256" key="2">
    <source>
        <dbReference type="ARBA" id="ARBA00005892"/>
    </source>
</evidence>
<dbReference type="PANTHER" id="PTHR31344:SF0">
    <property type="entry name" value="NUCLEAR PORE COMPLEX PROTEIN NUP205"/>
    <property type="match status" value="1"/>
</dbReference>
<comment type="similarity">
    <text evidence="2">Belongs to the NUP186/NUP192/NUP205 family.</text>
</comment>
<evidence type="ECO:0000256" key="1">
    <source>
        <dbReference type="ARBA" id="ARBA00004123"/>
    </source>
</evidence>
<proteinExistence type="inferred from homology"/>
<dbReference type="Proteomes" id="UP000012065">
    <property type="component" value="Unassembled WGS sequence"/>
</dbReference>
<dbReference type="HOGENOM" id="CLU_537674_0_0_1"/>
<dbReference type="GO" id="GO:0006999">
    <property type="term" value="P:nuclear pore organization"/>
    <property type="evidence" value="ECO:0007669"/>
    <property type="project" value="TreeGrafter"/>
</dbReference>
<comment type="caution">
    <text evidence="5">The sequence shown here is derived from an EMBL/GenBank/DDBJ whole genome shotgun (WGS) entry which is preliminary data.</text>
</comment>
<evidence type="ECO:0000256" key="3">
    <source>
        <dbReference type="ARBA" id="ARBA00022448"/>
    </source>
</evidence>
<evidence type="ECO:0000256" key="4">
    <source>
        <dbReference type="ARBA" id="ARBA00023242"/>
    </source>
</evidence>
<keyword evidence="4" id="KW-0539">Nucleus</keyword>
<name>M5C3L6_THACB</name>
<comment type="subcellular location">
    <subcellularLocation>
        <location evidence="1">Nucleus</location>
    </subcellularLocation>
</comment>
<dbReference type="GO" id="GO:0017056">
    <property type="term" value="F:structural constituent of nuclear pore"/>
    <property type="evidence" value="ECO:0007669"/>
    <property type="project" value="TreeGrafter"/>
</dbReference>
<dbReference type="GO" id="GO:0044611">
    <property type="term" value="C:nuclear pore inner ring"/>
    <property type="evidence" value="ECO:0007669"/>
    <property type="project" value="TreeGrafter"/>
</dbReference>
<dbReference type="InterPro" id="IPR021827">
    <property type="entry name" value="Nup186/Nup192/Nup205"/>
</dbReference>
<dbReference type="Pfam" id="PF11894">
    <property type="entry name" value="Nup192"/>
    <property type="match status" value="1"/>
</dbReference>
<evidence type="ECO:0000313" key="5">
    <source>
        <dbReference type="EMBL" id="CCO34016.1"/>
    </source>
</evidence>